<protein>
    <submittedName>
        <fullName evidence="2">Uncharacterized protein</fullName>
    </submittedName>
</protein>
<gene>
    <name evidence="2" type="ORF">P7K49_007937</name>
</gene>
<feature type="region of interest" description="Disordered" evidence="1">
    <location>
        <begin position="157"/>
        <end position="179"/>
    </location>
</feature>
<sequence>MASSPIGCADPAFSPPSPPRPCRDDPGGECPALVLPKPAAALQGSGFMAARPLSRMLQRLLGSSSRSCSSGAPVMQPRPRESAQAASEVSPPRQRPQLPEAGVARTRCPFPPRSSRPICVTASGRDPLALLSGAVFSRWTARSPLLAQQEGLLRVPLQNLPAPPATPPSSSSELDQKLG</sequence>
<feature type="region of interest" description="Disordered" evidence="1">
    <location>
        <begin position="1"/>
        <end position="29"/>
    </location>
</feature>
<evidence type="ECO:0000256" key="1">
    <source>
        <dbReference type="SAM" id="MobiDB-lite"/>
    </source>
</evidence>
<dbReference type="EMBL" id="JASSZA010000004">
    <property type="protein sequence ID" value="KAK2113671.1"/>
    <property type="molecule type" value="Genomic_DNA"/>
</dbReference>
<comment type="caution">
    <text evidence="2">The sequence shown here is derived from an EMBL/GenBank/DDBJ whole genome shotgun (WGS) entry which is preliminary data.</text>
</comment>
<keyword evidence="3" id="KW-1185">Reference proteome</keyword>
<organism evidence="2 3">
    <name type="scientific">Saguinus oedipus</name>
    <name type="common">Cotton-top tamarin</name>
    <name type="synonym">Oedipomidas oedipus</name>
    <dbReference type="NCBI Taxonomy" id="9490"/>
    <lineage>
        <taxon>Eukaryota</taxon>
        <taxon>Metazoa</taxon>
        <taxon>Chordata</taxon>
        <taxon>Craniata</taxon>
        <taxon>Vertebrata</taxon>
        <taxon>Euteleostomi</taxon>
        <taxon>Mammalia</taxon>
        <taxon>Eutheria</taxon>
        <taxon>Euarchontoglires</taxon>
        <taxon>Primates</taxon>
        <taxon>Haplorrhini</taxon>
        <taxon>Platyrrhini</taxon>
        <taxon>Cebidae</taxon>
        <taxon>Callitrichinae</taxon>
        <taxon>Saguinus</taxon>
    </lineage>
</organism>
<feature type="compositionally biased region" description="Low complexity" evidence="1">
    <location>
        <begin position="61"/>
        <end position="70"/>
    </location>
</feature>
<reference evidence="2 3" key="1">
    <citation type="submission" date="2023-05" db="EMBL/GenBank/DDBJ databases">
        <title>B98-5 Cell Line De Novo Hybrid Assembly: An Optical Mapping Approach.</title>
        <authorList>
            <person name="Kananen K."/>
            <person name="Auerbach J.A."/>
            <person name="Kautto E."/>
            <person name="Blachly J.S."/>
        </authorList>
    </citation>
    <scope>NUCLEOTIDE SEQUENCE [LARGE SCALE GENOMIC DNA]</scope>
    <source>
        <strain evidence="2">B95-8</strain>
        <tissue evidence="2">Cell line</tissue>
    </source>
</reference>
<evidence type="ECO:0000313" key="3">
    <source>
        <dbReference type="Proteomes" id="UP001266305"/>
    </source>
</evidence>
<accession>A0ABQ9VWA4</accession>
<dbReference type="Proteomes" id="UP001266305">
    <property type="component" value="Unassembled WGS sequence"/>
</dbReference>
<feature type="region of interest" description="Disordered" evidence="1">
    <location>
        <begin position="61"/>
        <end position="119"/>
    </location>
</feature>
<proteinExistence type="predicted"/>
<evidence type="ECO:0000313" key="2">
    <source>
        <dbReference type="EMBL" id="KAK2113671.1"/>
    </source>
</evidence>
<name>A0ABQ9VWA4_SAGOE</name>